<dbReference type="PANTHER" id="PTHR43116:SF4">
    <property type="entry name" value="PEPTIDE CHAIN RELEASE FACTOR PRFB3, CHLOROPLASTIC"/>
    <property type="match status" value="1"/>
</dbReference>
<keyword evidence="3" id="KW-1185">Reference proteome</keyword>
<dbReference type="InterPro" id="IPR045853">
    <property type="entry name" value="Pep_chain_release_fac_I_sf"/>
</dbReference>
<protein>
    <recommendedName>
        <fullName evidence="1">Peptide chain release factor domain-containing protein</fullName>
    </recommendedName>
</protein>
<evidence type="ECO:0000313" key="2">
    <source>
        <dbReference type="EMBL" id="KAK8542305.1"/>
    </source>
</evidence>
<reference evidence="2 3" key="1">
    <citation type="journal article" date="2024" name="G3 (Bethesda)">
        <title>Genome assembly of Hibiscus sabdariffa L. provides insights into metabolisms of medicinal natural products.</title>
        <authorList>
            <person name="Kim T."/>
        </authorList>
    </citation>
    <scope>NUCLEOTIDE SEQUENCE [LARGE SCALE GENOMIC DNA]</scope>
    <source>
        <strain evidence="2">TK-2024</strain>
        <tissue evidence="2">Old leaves</tissue>
    </source>
</reference>
<dbReference type="Pfam" id="PF03462">
    <property type="entry name" value="PCRF"/>
    <property type="match status" value="1"/>
</dbReference>
<evidence type="ECO:0000313" key="3">
    <source>
        <dbReference type="Proteomes" id="UP001472677"/>
    </source>
</evidence>
<name>A0ABR2DLL1_9ROSI</name>
<dbReference type="Proteomes" id="UP001472677">
    <property type="component" value="Unassembled WGS sequence"/>
</dbReference>
<evidence type="ECO:0000259" key="1">
    <source>
        <dbReference type="SMART" id="SM00937"/>
    </source>
</evidence>
<dbReference type="Gene3D" id="3.30.70.1660">
    <property type="match status" value="1"/>
</dbReference>
<feature type="domain" description="Peptide chain release factor" evidence="1">
    <location>
        <begin position="177"/>
        <end position="288"/>
    </location>
</feature>
<sequence length="461" mass="51598">MTRQRAVLGFRPTNTVSLLPNPCLSLPRPYLFLTSPNICLLTKMAAEAVFRRSPASTPWKSPSSTNKRSKTNRFLHFTVRASHSIDDKNKAYKQLGLFSLKKKIEDVILRAEMLAPTALELEEARRIKQEEMVRDHDLWNDPAKSNEILVKLAESVKMVDALKDLKYKAEEAKLIAQLAEIDAVNYSLFEQAYDASLAINDLLDKYEVSKLLRGPYEMEGACVIISAGSESKKSEVWAEQLISMYINWAKKQGYRSRVVEKNLSKNGGIESATIEFEFEYAYGFLLGERGVHCMIRSSRNGSVRDEVSSVGVDVVPLFLGATPDLQISDDDLILSSALSFGDKQSRTGYTVCIQHIPTALTFQSSGERSYFANQIKALNRLKAKLLVIANEQGVPGVSSIKADAVVDVWQKETRRYMFHPGKLVRDVKTGLELHDLNSVLAGNIEPFVAAHINTRQSNFTI</sequence>
<accession>A0ABR2DLL1</accession>
<dbReference type="PANTHER" id="PTHR43116">
    <property type="entry name" value="PEPTIDE CHAIN RELEASE FACTOR 2"/>
    <property type="match status" value="1"/>
</dbReference>
<organism evidence="2 3">
    <name type="scientific">Hibiscus sabdariffa</name>
    <name type="common">roselle</name>
    <dbReference type="NCBI Taxonomy" id="183260"/>
    <lineage>
        <taxon>Eukaryota</taxon>
        <taxon>Viridiplantae</taxon>
        <taxon>Streptophyta</taxon>
        <taxon>Embryophyta</taxon>
        <taxon>Tracheophyta</taxon>
        <taxon>Spermatophyta</taxon>
        <taxon>Magnoliopsida</taxon>
        <taxon>eudicotyledons</taxon>
        <taxon>Gunneridae</taxon>
        <taxon>Pentapetalae</taxon>
        <taxon>rosids</taxon>
        <taxon>malvids</taxon>
        <taxon>Malvales</taxon>
        <taxon>Malvaceae</taxon>
        <taxon>Malvoideae</taxon>
        <taxon>Hibiscus</taxon>
    </lineage>
</organism>
<gene>
    <name evidence="2" type="ORF">V6N12_014906</name>
</gene>
<comment type="caution">
    <text evidence="2">The sequence shown here is derived from an EMBL/GenBank/DDBJ whole genome shotgun (WGS) entry which is preliminary data.</text>
</comment>
<dbReference type="Gene3D" id="3.30.160.20">
    <property type="match status" value="1"/>
</dbReference>
<dbReference type="EMBL" id="JBBPBM010000024">
    <property type="protein sequence ID" value="KAK8542305.1"/>
    <property type="molecule type" value="Genomic_DNA"/>
</dbReference>
<dbReference type="InterPro" id="IPR005139">
    <property type="entry name" value="PCRF"/>
</dbReference>
<dbReference type="SMART" id="SM00937">
    <property type="entry name" value="PCRF"/>
    <property type="match status" value="1"/>
</dbReference>
<proteinExistence type="predicted"/>
<dbReference type="SUPFAM" id="SSF75620">
    <property type="entry name" value="Release factor"/>
    <property type="match status" value="1"/>
</dbReference>